<dbReference type="GO" id="GO:0005886">
    <property type="term" value="C:plasma membrane"/>
    <property type="evidence" value="ECO:0007669"/>
    <property type="project" value="UniProtKB-SubCell"/>
</dbReference>
<evidence type="ECO:0000256" key="7">
    <source>
        <dbReference type="ARBA" id="ARBA00022989"/>
    </source>
</evidence>
<reference evidence="11" key="1">
    <citation type="submission" date="2019-02" db="EMBL/GenBank/DDBJ databases">
        <title>Draft genome sequence of Enterococcus sp. Gos25-1.</title>
        <authorList>
            <person name="Tanaka N."/>
            <person name="Shiwa Y."/>
            <person name="Fujita N."/>
        </authorList>
    </citation>
    <scope>NUCLEOTIDE SEQUENCE [LARGE SCALE GENOMIC DNA]</scope>
    <source>
        <strain evidence="11">Gos25-1</strain>
    </source>
</reference>
<feature type="transmembrane region" description="Helical" evidence="9">
    <location>
        <begin position="96"/>
        <end position="118"/>
    </location>
</feature>
<comment type="caution">
    <text evidence="10">The sequence shown here is derived from an EMBL/GenBank/DDBJ whole genome shotgun (WGS) entry which is preliminary data.</text>
</comment>
<comment type="subcellular location">
    <subcellularLocation>
        <location evidence="1">Cell membrane</location>
        <topology evidence="1">Multi-pass membrane protein</topology>
    </subcellularLocation>
</comment>
<keyword evidence="3" id="KW-1003">Cell membrane</keyword>
<dbReference type="Proteomes" id="UP000290567">
    <property type="component" value="Unassembled WGS sequence"/>
</dbReference>
<proteinExistence type="predicted"/>
<evidence type="ECO:0000256" key="6">
    <source>
        <dbReference type="ARBA" id="ARBA00022692"/>
    </source>
</evidence>
<name>A0A4P5PCW1_9ENTE</name>
<evidence type="ECO:0000256" key="8">
    <source>
        <dbReference type="ARBA" id="ARBA00023136"/>
    </source>
</evidence>
<keyword evidence="8 9" id="KW-0472">Membrane</keyword>
<keyword evidence="7 9" id="KW-1133">Transmembrane helix</keyword>
<dbReference type="RefSeq" id="WP_146622271.1">
    <property type="nucleotide sequence ID" value="NZ_BJCC01000013.1"/>
</dbReference>
<evidence type="ECO:0000256" key="9">
    <source>
        <dbReference type="SAM" id="Phobius"/>
    </source>
</evidence>
<dbReference type="PANTHER" id="PTHR32502:SF8">
    <property type="entry name" value="N-ACETYLGALACTOSAMINE PERMEASE IIC COMPONENT 1"/>
    <property type="match status" value="1"/>
</dbReference>
<keyword evidence="2" id="KW-0813">Transport</keyword>
<evidence type="ECO:0000256" key="2">
    <source>
        <dbReference type="ARBA" id="ARBA00022448"/>
    </source>
</evidence>
<keyword evidence="5" id="KW-0598">Phosphotransferase system</keyword>
<dbReference type="Pfam" id="PF03609">
    <property type="entry name" value="EII-Sor"/>
    <property type="match status" value="1"/>
</dbReference>
<gene>
    <name evidence="10" type="ORF">NRIC_17190</name>
</gene>
<feature type="transmembrane region" description="Helical" evidence="9">
    <location>
        <begin position="182"/>
        <end position="200"/>
    </location>
</feature>
<dbReference type="OrthoDB" id="1649937at2"/>
<feature type="transmembrane region" description="Helical" evidence="9">
    <location>
        <begin position="207"/>
        <end position="237"/>
    </location>
</feature>
<dbReference type="PANTHER" id="PTHR32502">
    <property type="entry name" value="N-ACETYLGALACTOSAMINE PERMEASE II COMPONENT-RELATED"/>
    <property type="match status" value="1"/>
</dbReference>
<protein>
    <recommendedName>
        <fullName evidence="12">PTS sugar transporter subunit IIC</fullName>
    </recommendedName>
</protein>
<keyword evidence="11" id="KW-1185">Reference proteome</keyword>
<evidence type="ECO:0000313" key="11">
    <source>
        <dbReference type="Proteomes" id="UP000290567"/>
    </source>
</evidence>
<feature type="transmembrane region" description="Helical" evidence="9">
    <location>
        <begin position="139"/>
        <end position="162"/>
    </location>
</feature>
<dbReference type="InterPro" id="IPR050303">
    <property type="entry name" value="GatZ_KbaZ_carbometab"/>
</dbReference>
<evidence type="ECO:0000313" key="10">
    <source>
        <dbReference type="EMBL" id="GCF93828.1"/>
    </source>
</evidence>
<dbReference type="InterPro" id="IPR004700">
    <property type="entry name" value="PTS_IIC_man"/>
</dbReference>
<evidence type="ECO:0000256" key="3">
    <source>
        <dbReference type="ARBA" id="ARBA00022475"/>
    </source>
</evidence>
<dbReference type="AlphaFoldDB" id="A0A4P5PCW1"/>
<keyword evidence="6 9" id="KW-0812">Transmembrane</keyword>
<accession>A0A4P5PCW1</accession>
<evidence type="ECO:0000256" key="5">
    <source>
        <dbReference type="ARBA" id="ARBA00022683"/>
    </source>
</evidence>
<dbReference type="GO" id="GO:0009401">
    <property type="term" value="P:phosphoenolpyruvate-dependent sugar phosphotransferase system"/>
    <property type="evidence" value="ECO:0007669"/>
    <property type="project" value="UniProtKB-KW"/>
</dbReference>
<sequence length="252" mass="27340">MLLSAILVAIISTVCNWWPSHLITRSWLYPIWSGFLVALAMGEPLLGMQAAAYINLAYLGWITAGGTMPGNLPVAAVFGTAMTILSGADPSLAVTFAVPFSLFGILTFQLTMSINALWVHQAEKFLDNGNIRAMRMMNYVPSGILNFIITGIPAFILVYFGAEPMQNLLNMIPDSFVTAMQVVGAIMPALGIAMLISFMGNKKIMPFFFLGFILAVYLKLDVMAITAIAAILGFVFYNTGFLDMKPAGKEQS</sequence>
<feature type="transmembrane region" description="Helical" evidence="9">
    <location>
        <begin position="58"/>
        <end position="84"/>
    </location>
</feature>
<organism evidence="10 11">
    <name type="scientific">Enterococcus florum</name>
    <dbReference type="NCBI Taxonomy" id="2480627"/>
    <lineage>
        <taxon>Bacteria</taxon>
        <taxon>Bacillati</taxon>
        <taxon>Bacillota</taxon>
        <taxon>Bacilli</taxon>
        <taxon>Lactobacillales</taxon>
        <taxon>Enterococcaceae</taxon>
        <taxon>Enterococcus</taxon>
    </lineage>
</organism>
<dbReference type="PROSITE" id="PS51106">
    <property type="entry name" value="PTS_EIIC_TYPE_4"/>
    <property type="match status" value="1"/>
</dbReference>
<evidence type="ECO:0000256" key="4">
    <source>
        <dbReference type="ARBA" id="ARBA00022597"/>
    </source>
</evidence>
<evidence type="ECO:0000256" key="1">
    <source>
        <dbReference type="ARBA" id="ARBA00004651"/>
    </source>
</evidence>
<evidence type="ECO:0008006" key="12">
    <source>
        <dbReference type="Google" id="ProtNLM"/>
    </source>
</evidence>
<feature type="transmembrane region" description="Helical" evidence="9">
    <location>
        <begin position="26"/>
        <end position="46"/>
    </location>
</feature>
<dbReference type="EMBL" id="BJCC01000013">
    <property type="protein sequence ID" value="GCF93828.1"/>
    <property type="molecule type" value="Genomic_DNA"/>
</dbReference>
<keyword evidence="4" id="KW-0762">Sugar transport</keyword>